<dbReference type="SUPFAM" id="SSF52540">
    <property type="entry name" value="P-loop containing nucleoside triphosphate hydrolases"/>
    <property type="match status" value="1"/>
</dbReference>
<evidence type="ECO:0000256" key="1">
    <source>
        <dbReference type="ARBA" id="ARBA00022448"/>
    </source>
</evidence>
<feature type="domain" description="ABC transporter" evidence="5">
    <location>
        <begin position="4"/>
        <end position="234"/>
    </location>
</feature>
<dbReference type="AlphaFoldDB" id="A0A953N925"/>
<keyword evidence="4 6" id="KW-0067">ATP-binding</keyword>
<evidence type="ECO:0000256" key="2">
    <source>
        <dbReference type="ARBA" id="ARBA00022475"/>
    </source>
</evidence>
<evidence type="ECO:0000256" key="3">
    <source>
        <dbReference type="ARBA" id="ARBA00022741"/>
    </source>
</evidence>
<gene>
    <name evidence="6" type="ORF">KZZ10_09020</name>
</gene>
<dbReference type="PANTHER" id="PTHR42781:SF4">
    <property type="entry name" value="SPERMIDINE_PUTRESCINE IMPORT ATP-BINDING PROTEIN POTA"/>
    <property type="match status" value="1"/>
</dbReference>
<evidence type="ECO:0000259" key="5">
    <source>
        <dbReference type="PROSITE" id="PS50893"/>
    </source>
</evidence>
<accession>A0A953N925</accession>
<keyword evidence="1" id="KW-0813">Transport</keyword>
<reference evidence="6" key="1">
    <citation type="submission" date="2021-07" db="EMBL/GenBank/DDBJ databases">
        <title>New genus and species of the family Alcaligenaceae.</title>
        <authorList>
            <person name="Hahn M.W."/>
        </authorList>
    </citation>
    <scope>NUCLEOTIDE SEQUENCE</scope>
    <source>
        <strain evidence="6">LF4-65</strain>
    </source>
</reference>
<dbReference type="SMART" id="SM00382">
    <property type="entry name" value="AAA"/>
    <property type="match status" value="1"/>
</dbReference>
<evidence type="ECO:0000313" key="7">
    <source>
        <dbReference type="Proteomes" id="UP000739565"/>
    </source>
</evidence>
<dbReference type="InterPro" id="IPR008995">
    <property type="entry name" value="Mo/tungstate-bd_C_term_dom"/>
</dbReference>
<dbReference type="Proteomes" id="UP000739565">
    <property type="component" value="Unassembled WGS sequence"/>
</dbReference>
<name>A0A953N925_9BURK</name>
<dbReference type="RefSeq" id="WP_259661195.1">
    <property type="nucleotide sequence ID" value="NZ_JAHXRI010000007.1"/>
</dbReference>
<dbReference type="InterPro" id="IPR013611">
    <property type="entry name" value="Transp-assoc_OB_typ2"/>
</dbReference>
<evidence type="ECO:0000256" key="4">
    <source>
        <dbReference type="ARBA" id="ARBA00022840"/>
    </source>
</evidence>
<keyword evidence="3" id="KW-0547">Nucleotide-binding</keyword>
<dbReference type="GO" id="GO:0005524">
    <property type="term" value="F:ATP binding"/>
    <property type="evidence" value="ECO:0007669"/>
    <property type="project" value="UniProtKB-KW"/>
</dbReference>
<sequence length="355" mass="38834">MANVSLIHLKKQFGQSVAVSDFSLEIADGELVSFLGPSGCGKTTTLRMIAGFIDPTAGRILIGGTDVTALPVHQRNTGMVFQRYALFPHMTVAQNVSFGLEMRKVSAHERDRRIELALDMVRMTEYKDRYPRQLSGGQQQRVAIARALAIEPKVFLLDEPLSNLDAKLRLEVREEIRALQQRLGLTTIFVTHDQEEALAISDRMAIMHDGKVQQVGRPDVLYEQPENFFVAEFLGKMNFFSGTCVGPGQFKTTDGLLLNVDAVTQSTKRVGVRPERVELVAVATSGNNIPVTVQSSAYLGSFVDVVLAGPNQQRLSCQVPNTATVSPADAFTTGRGLVMNFKASDCVVFNEEGGA</sequence>
<keyword evidence="7" id="KW-1185">Reference proteome</keyword>
<keyword evidence="2" id="KW-0472">Membrane</keyword>
<dbReference type="GO" id="GO:0140359">
    <property type="term" value="F:ABC-type transporter activity"/>
    <property type="evidence" value="ECO:0007669"/>
    <property type="project" value="UniProtKB-ARBA"/>
</dbReference>
<organism evidence="6 7">
    <name type="scientific">Zwartia hollandica</name>
    <dbReference type="NCBI Taxonomy" id="324606"/>
    <lineage>
        <taxon>Bacteria</taxon>
        <taxon>Pseudomonadati</taxon>
        <taxon>Pseudomonadota</taxon>
        <taxon>Betaproteobacteria</taxon>
        <taxon>Burkholderiales</taxon>
        <taxon>Alcaligenaceae</taxon>
        <taxon>Zwartia</taxon>
    </lineage>
</organism>
<dbReference type="FunFam" id="3.40.50.300:FF:000042">
    <property type="entry name" value="Maltose/maltodextrin ABC transporter, ATP-binding protein"/>
    <property type="match status" value="1"/>
</dbReference>
<dbReference type="Pfam" id="PF08402">
    <property type="entry name" value="TOBE_2"/>
    <property type="match status" value="1"/>
</dbReference>
<dbReference type="InterPro" id="IPR027417">
    <property type="entry name" value="P-loop_NTPase"/>
</dbReference>
<dbReference type="GO" id="GO:0043190">
    <property type="term" value="C:ATP-binding cassette (ABC) transporter complex"/>
    <property type="evidence" value="ECO:0007669"/>
    <property type="project" value="InterPro"/>
</dbReference>
<dbReference type="InterPro" id="IPR050093">
    <property type="entry name" value="ABC_SmlMolc_Importer"/>
</dbReference>
<dbReference type="PROSITE" id="PS00211">
    <property type="entry name" value="ABC_TRANSPORTER_1"/>
    <property type="match status" value="1"/>
</dbReference>
<dbReference type="InterPro" id="IPR017871">
    <property type="entry name" value="ABC_transporter-like_CS"/>
</dbReference>
<dbReference type="Gene3D" id="2.40.50.100">
    <property type="match status" value="1"/>
</dbReference>
<protein>
    <submittedName>
        <fullName evidence="6">ABC transporter ATP-binding protein</fullName>
    </submittedName>
</protein>
<dbReference type="InterPro" id="IPR003593">
    <property type="entry name" value="AAA+_ATPase"/>
</dbReference>
<dbReference type="SUPFAM" id="SSF50331">
    <property type="entry name" value="MOP-like"/>
    <property type="match status" value="1"/>
</dbReference>
<dbReference type="EMBL" id="JAHXRI010000007">
    <property type="protein sequence ID" value="MBZ1350785.1"/>
    <property type="molecule type" value="Genomic_DNA"/>
</dbReference>
<comment type="caution">
    <text evidence="6">The sequence shown here is derived from an EMBL/GenBank/DDBJ whole genome shotgun (WGS) entry which is preliminary data.</text>
</comment>
<keyword evidence="2" id="KW-1003">Cell membrane</keyword>
<dbReference type="Gene3D" id="3.40.50.300">
    <property type="entry name" value="P-loop containing nucleotide triphosphate hydrolases"/>
    <property type="match status" value="1"/>
</dbReference>
<dbReference type="PROSITE" id="PS50893">
    <property type="entry name" value="ABC_TRANSPORTER_2"/>
    <property type="match status" value="1"/>
</dbReference>
<dbReference type="GO" id="GO:0016887">
    <property type="term" value="F:ATP hydrolysis activity"/>
    <property type="evidence" value="ECO:0007669"/>
    <property type="project" value="InterPro"/>
</dbReference>
<dbReference type="Pfam" id="PF00005">
    <property type="entry name" value="ABC_tran"/>
    <property type="match status" value="1"/>
</dbReference>
<dbReference type="PANTHER" id="PTHR42781">
    <property type="entry name" value="SPERMIDINE/PUTRESCINE IMPORT ATP-BINDING PROTEIN POTA"/>
    <property type="match status" value="1"/>
</dbReference>
<evidence type="ECO:0000313" key="6">
    <source>
        <dbReference type="EMBL" id="MBZ1350785.1"/>
    </source>
</evidence>
<proteinExistence type="predicted"/>
<dbReference type="InterPro" id="IPR003439">
    <property type="entry name" value="ABC_transporter-like_ATP-bd"/>
</dbReference>